<sequence length="71" mass="8483">MRNTQQRPNSHWIIKIFAKTEKRFFAFYKKLYFWKTIMKDNRSTYHSSITTQIWVALSVTATFTATTTTTP</sequence>
<protein>
    <submittedName>
        <fullName evidence="1">Uncharacterized protein</fullName>
    </submittedName>
</protein>
<evidence type="ECO:0000313" key="2">
    <source>
        <dbReference type="Proteomes" id="UP000198569"/>
    </source>
</evidence>
<accession>A0A1H2S8P8</accession>
<evidence type="ECO:0000313" key="1">
    <source>
        <dbReference type="EMBL" id="SDW27946.1"/>
    </source>
</evidence>
<gene>
    <name evidence="1" type="ORF">SAMN05444338_10214</name>
</gene>
<name>A0A1H2S8P8_9FLAO</name>
<dbReference type="RefSeq" id="WP_091429165.1">
    <property type="nucleotide sequence ID" value="NZ_FNMV01000002.1"/>
</dbReference>
<organism evidence="1 2">
    <name type="scientific">Flavobacterium degerlachei</name>
    <dbReference type="NCBI Taxonomy" id="229203"/>
    <lineage>
        <taxon>Bacteria</taxon>
        <taxon>Pseudomonadati</taxon>
        <taxon>Bacteroidota</taxon>
        <taxon>Flavobacteriia</taxon>
        <taxon>Flavobacteriales</taxon>
        <taxon>Flavobacteriaceae</taxon>
        <taxon>Flavobacterium</taxon>
    </lineage>
</organism>
<reference evidence="2" key="1">
    <citation type="submission" date="2016-10" db="EMBL/GenBank/DDBJ databases">
        <authorList>
            <person name="Varghese N."/>
            <person name="Submissions S."/>
        </authorList>
    </citation>
    <scope>NUCLEOTIDE SEQUENCE [LARGE SCALE GENOMIC DNA]</scope>
    <source>
        <strain evidence="2">DSM 15718</strain>
    </source>
</reference>
<keyword evidence="2" id="KW-1185">Reference proteome</keyword>
<dbReference type="AlphaFoldDB" id="A0A1H2S8P8"/>
<proteinExistence type="predicted"/>
<dbReference type="Proteomes" id="UP000198569">
    <property type="component" value="Unassembled WGS sequence"/>
</dbReference>
<dbReference type="EMBL" id="FNMV01000002">
    <property type="protein sequence ID" value="SDW27946.1"/>
    <property type="molecule type" value="Genomic_DNA"/>
</dbReference>